<evidence type="ECO:0000313" key="2">
    <source>
        <dbReference type="EMBL" id="AFK43424.1"/>
    </source>
</evidence>
<feature type="region of interest" description="Disordered" evidence="1">
    <location>
        <begin position="1"/>
        <end position="47"/>
    </location>
</feature>
<reference evidence="2" key="1">
    <citation type="submission" date="2012-05" db="EMBL/GenBank/DDBJ databases">
        <authorList>
            <person name="Krishnakumar V."/>
            <person name="Cheung F."/>
            <person name="Xiao Y."/>
            <person name="Chan A."/>
            <person name="Moskal W.A."/>
            <person name="Town C.D."/>
        </authorList>
    </citation>
    <scope>NUCLEOTIDE SEQUENCE</scope>
</reference>
<organism evidence="2">
    <name type="scientific">Lotus japonicus</name>
    <name type="common">Lotus corniculatus var. japonicus</name>
    <dbReference type="NCBI Taxonomy" id="34305"/>
    <lineage>
        <taxon>Eukaryota</taxon>
        <taxon>Viridiplantae</taxon>
        <taxon>Streptophyta</taxon>
        <taxon>Embryophyta</taxon>
        <taxon>Tracheophyta</taxon>
        <taxon>Spermatophyta</taxon>
        <taxon>Magnoliopsida</taxon>
        <taxon>eudicotyledons</taxon>
        <taxon>Gunneridae</taxon>
        <taxon>Pentapetalae</taxon>
        <taxon>rosids</taxon>
        <taxon>fabids</taxon>
        <taxon>Fabales</taxon>
        <taxon>Fabaceae</taxon>
        <taxon>Papilionoideae</taxon>
        <taxon>50 kb inversion clade</taxon>
        <taxon>NPAAA clade</taxon>
        <taxon>Hologalegina</taxon>
        <taxon>robinioid clade</taxon>
        <taxon>Loteae</taxon>
        <taxon>Lotus</taxon>
    </lineage>
</organism>
<protein>
    <submittedName>
        <fullName evidence="2">Uncharacterized protein</fullName>
    </submittedName>
</protein>
<accession>I3ST32</accession>
<evidence type="ECO:0000256" key="1">
    <source>
        <dbReference type="SAM" id="MobiDB-lite"/>
    </source>
</evidence>
<dbReference type="EMBL" id="BT143630">
    <property type="protein sequence ID" value="AFK43424.1"/>
    <property type="molecule type" value="mRNA"/>
</dbReference>
<sequence>MEGQGRALRDSSASTGLKINDDKSGSGSELEEAMYEDPPRRDCRAPSRNSFLNIDNVEPGPPFLTLLLRCTFKKLPCCVVRCVTRSIPTFFAQTGHTPVLAWRGCCSSMWQQSETTS</sequence>
<dbReference type="AlphaFoldDB" id="I3ST32"/>
<proteinExistence type="evidence at transcript level"/>
<name>I3ST32_LOTJA</name>